<dbReference type="InterPro" id="IPR027417">
    <property type="entry name" value="P-loop_NTPase"/>
</dbReference>
<dbReference type="CDD" id="cd03262">
    <property type="entry name" value="ABC_HisP_GlnQ"/>
    <property type="match status" value="1"/>
</dbReference>
<evidence type="ECO:0000259" key="7">
    <source>
        <dbReference type="PROSITE" id="PS50893"/>
    </source>
</evidence>
<accession>A0ABY8EG13</accession>
<dbReference type="Pfam" id="PF00005">
    <property type="entry name" value="ABC_tran"/>
    <property type="match status" value="1"/>
</dbReference>
<dbReference type="InterPro" id="IPR030679">
    <property type="entry name" value="ABC_ATPase_HisP-typ"/>
</dbReference>
<dbReference type="Gene3D" id="3.40.50.300">
    <property type="entry name" value="P-loop containing nucleotide triphosphate hydrolases"/>
    <property type="match status" value="1"/>
</dbReference>
<name>A0ABY8EG13_9FIRM</name>
<dbReference type="PROSITE" id="PS50893">
    <property type="entry name" value="ABC_TRANSPORTER_2"/>
    <property type="match status" value="1"/>
</dbReference>
<evidence type="ECO:0000256" key="2">
    <source>
        <dbReference type="ARBA" id="ARBA00022448"/>
    </source>
</evidence>
<proteinExistence type="predicted"/>
<dbReference type="GO" id="GO:0005524">
    <property type="term" value="F:ATP binding"/>
    <property type="evidence" value="ECO:0007669"/>
    <property type="project" value="UniProtKB-KW"/>
</dbReference>
<dbReference type="InterPro" id="IPR003593">
    <property type="entry name" value="AAA+_ATPase"/>
</dbReference>
<dbReference type="Proteomes" id="UP001222800">
    <property type="component" value="Chromosome"/>
</dbReference>
<keyword evidence="3" id="KW-1003">Cell membrane</keyword>
<dbReference type="PANTHER" id="PTHR43166">
    <property type="entry name" value="AMINO ACID IMPORT ATP-BINDING PROTEIN"/>
    <property type="match status" value="1"/>
</dbReference>
<keyword evidence="2" id="KW-0813">Transport</keyword>
<reference evidence="8 9" key="1">
    <citation type="submission" date="2023-03" db="EMBL/GenBank/DDBJ databases">
        <title>Complete genome sequence of Tepidibacter sp. SWIR-1, isolated from a deep-sea hydrothermal vent.</title>
        <authorList>
            <person name="Li X."/>
        </authorList>
    </citation>
    <scope>NUCLEOTIDE SEQUENCE [LARGE SCALE GENOMIC DNA]</scope>
    <source>
        <strain evidence="8 9">SWIR-1</strain>
    </source>
</reference>
<dbReference type="InterPro" id="IPR050086">
    <property type="entry name" value="MetN_ABC_transporter-like"/>
</dbReference>
<evidence type="ECO:0000256" key="3">
    <source>
        <dbReference type="ARBA" id="ARBA00022475"/>
    </source>
</evidence>
<sequence>MIKIKNLHKSFTKLEVLRGIDLEIKKGEVVAVIGPSGTGKSTLLRCINYLEVPDKGEIEIEDLKINTKNVTKEQIHRLRKVTSMVFQNYNLFKNKTAIQNIFEPLIVVKKMDYKKAEKIALDILEKVGLLDKKDIYPSKLSGGQQQRIGIGRAMAVSPKIMLFDEPTSALDPELVGEVLDVIRGLAKNHTTMIIVTHEMRFAKEVADRVIFMDGGNIVEQGSPDEIFNNPKNERTIEFLKQVKS</sequence>
<evidence type="ECO:0000256" key="5">
    <source>
        <dbReference type="ARBA" id="ARBA00022840"/>
    </source>
</evidence>
<dbReference type="PIRSF" id="PIRSF039085">
    <property type="entry name" value="ABC_ATPase_HisP"/>
    <property type="match status" value="1"/>
</dbReference>
<organism evidence="8 9">
    <name type="scientific">Tepidibacter hydrothermalis</name>
    <dbReference type="NCBI Taxonomy" id="3036126"/>
    <lineage>
        <taxon>Bacteria</taxon>
        <taxon>Bacillati</taxon>
        <taxon>Bacillota</taxon>
        <taxon>Clostridia</taxon>
        <taxon>Peptostreptococcales</taxon>
        <taxon>Peptostreptococcaceae</taxon>
        <taxon>Tepidibacter</taxon>
    </lineage>
</organism>
<dbReference type="SMART" id="SM00382">
    <property type="entry name" value="AAA"/>
    <property type="match status" value="1"/>
</dbReference>
<dbReference type="InterPro" id="IPR017871">
    <property type="entry name" value="ABC_transporter-like_CS"/>
</dbReference>
<evidence type="ECO:0000313" key="9">
    <source>
        <dbReference type="Proteomes" id="UP001222800"/>
    </source>
</evidence>
<keyword evidence="4" id="KW-0547">Nucleotide-binding</keyword>
<dbReference type="RefSeq" id="WP_277732661.1">
    <property type="nucleotide sequence ID" value="NZ_CP120733.1"/>
</dbReference>
<dbReference type="PROSITE" id="PS00211">
    <property type="entry name" value="ABC_TRANSPORTER_1"/>
    <property type="match status" value="1"/>
</dbReference>
<keyword evidence="5 8" id="KW-0067">ATP-binding</keyword>
<dbReference type="InterPro" id="IPR003439">
    <property type="entry name" value="ABC_transporter-like_ATP-bd"/>
</dbReference>
<protein>
    <submittedName>
        <fullName evidence="8">Amino acid ABC transporter ATP-binding protein</fullName>
    </submittedName>
</protein>
<evidence type="ECO:0000256" key="6">
    <source>
        <dbReference type="ARBA" id="ARBA00023136"/>
    </source>
</evidence>
<keyword evidence="6" id="KW-0472">Membrane</keyword>
<evidence type="ECO:0000313" key="8">
    <source>
        <dbReference type="EMBL" id="WFD10694.1"/>
    </source>
</evidence>
<evidence type="ECO:0000256" key="1">
    <source>
        <dbReference type="ARBA" id="ARBA00004202"/>
    </source>
</evidence>
<evidence type="ECO:0000256" key="4">
    <source>
        <dbReference type="ARBA" id="ARBA00022741"/>
    </source>
</evidence>
<gene>
    <name evidence="8" type="ORF">P4S50_01075</name>
</gene>
<keyword evidence="9" id="KW-1185">Reference proteome</keyword>
<dbReference type="EMBL" id="CP120733">
    <property type="protein sequence ID" value="WFD10694.1"/>
    <property type="molecule type" value="Genomic_DNA"/>
</dbReference>
<feature type="domain" description="ABC transporter" evidence="7">
    <location>
        <begin position="2"/>
        <end position="239"/>
    </location>
</feature>
<dbReference type="PANTHER" id="PTHR43166:SF35">
    <property type="entry name" value="L-CYSTINE IMPORT ATP-BINDING PROTEIN TCYN"/>
    <property type="match status" value="1"/>
</dbReference>
<dbReference type="SUPFAM" id="SSF52540">
    <property type="entry name" value="P-loop containing nucleoside triphosphate hydrolases"/>
    <property type="match status" value="1"/>
</dbReference>
<comment type="subcellular location">
    <subcellularLocation>
        <location evidence="1">Cell membrane</location>
        <topology evidence="1">Peripheral membrane protein</topology>
    </subcellularLocation>
</comment>